<comment type="cofactor">
    <cofactor evidence="12 16">
        <name>Zn(2+)</name>
        <dbReference type="ChEBI" id="CHEBI:29105"/>
    </cofactor>
    <text evidence="12 16">Binds 1 zinc ion per subunit.</text>
</comment>
<dbReference type="InterPro" id="IPR012131">
    <property type="entry name" value="Hstdl_DH"/>
</dbReference>
<dbReference type="Proteomes" id="UP000076661">
    <property type="component" value="Unassembled WGS sequence"/>
</dbReference>
<feature type="active site" description="Proton acceptor" evidence="12 14">
    <location>
        <position position="326"/>
    </location>
</feature>
<dbReference type="RefSeq" id="WP_063380091.1">
    <property type="nucleotide sequence ID" value="NZ_AUXX01000005.1"/>
</dbReference>
<evidence type="ECO:0000256" key="6">
    <source>
        <dbReference type="ARBA" id="ARBA00022723"/>
    </source>
</evidence>
<dbReference type="UniPathway" id="UPA00031">
    <property type="reaction ID" value="UER00014"/>
</dbReference>
<dbReference type="InterPro" id="IPR001692">
    <property type="entry name" value="Histidinol_DH_CS"/>
</dbReference>
<feature type="binding site" evidence="12 16">
    <location>
        <position position="418"/>
    </location>
    <ligand>
        <name>Zn(2+)</name>
        <dbReference type="ChEBI" id="CHEBI:29105"/>
    </ligand>
</feature>
<dbReference type="GO" id="GO:0051287">
    <property type="term" value="F:NAD binding"/>
    <property type="evidence" value="ECO:0007669"/>
    <property type="project" value="InterPro"/>
</dbReference>
<protein>
    <recommendedName>
        <fullName evidence="4 12">Histidinol dehydrogenase</fullName>
        <shortName evidence="12">HDH</shortName>
        <ecNumber evidence="4 12">1.1.1.23</ecNumber>
    </recommendedName>
</protein>
<feature type="binding site" evidence="12 15">
    <location>
        <position position="413"/>
    </location>
    <ligand>
        <name>substrate</name>
    </ligand>
</feature>
<dbReference type="FunFam" id="3.40.50.1980:FF:000001">
    <property type="entry name" value="Histidinol dehydrogenase"/>
    <property type="match status" value="1"/>
</dbReference>
<dbReference type="CDD" id="cd06572">
    <property type="entry name" value="Histidinol_dh"/>
    <property type="match status" value="1"/>
</dbReference>
<evidence type="ECO:0000256" key="13">
    <source>
        <dbReference type="PIRNR" id="PIRNR000099"/>
    </source>
</evidence>
<dbReference type="PANTHER" id="PTHR21256:SF2">
    <property type="entry name" value="HISTIDINE BIOSYNTHESIS TRIFUNCTIONAL PROTEIN"/>
    <property type="match status" value="1"/>
</dbReference>
<dbReference type="EMBL" id="AUXX01000005">
    <property type="protein sequence ID" value="KZN69389.1"/>
    <property type="molecule type" value="Genomic_DNA"/>
</dbReference>
<evidence type="ECO:0000256" key="1">
    <source>
        <dbReference type="ARBA" id="ARBA00003850"/>
    </source>
</evidence>
<dbReference type="AlphaFoldDB" id="A0A167P3N3"/>
<comment type="function">
    <text evidence="1 12">Catalyzes the sequential NAD-dependent oxidations of L-histidinol to L-histidinaldehyde and then to L-histidine.</text>
</comment>
<evidence type="ECO:0000256" key="14">
    <source>
        <dbReference type="PIRSR" id="PIRSR000099-1"/>
    </source>
</evidence>
<dbReference type="PIRSF" id="PIRSF000099">
    <property type="entry name" value="Histidinol_dh"/>
    <property type="match status" value="1"/>
</dbReference>
<feature type="binding site" evidence="12 15">
    <location>
        <position position="258"/>
    </location>
    <ligand>
        <name>substrate</name>
    </ligand>
</feature>
<dbReference type="NCBIfam" id="TIGR00069">
    <property type="entry name" value="hisD"/>
    <property type="match status" value="1"/>
</dbReference>
<keyword evidence="8 12" id="KW-0560">Oxidoreductase</keyword>
<reference evidence="18 19" key="1">
    <citation type="submission" date="2013-07" db="EMBL/GenBank/DDBJ databases">
        <title>Comparative Genomic and Metabolomic Analysis of Twelve Strains of Pseudoalteromonas luteoviolacea.</title>
        <authorList>
            <person name="Vynne N.G."/>
            <person name="Mansson M."/>
            <person name="Gram L."/>
        </authorList>
    </citation>
    <scope>NUCLEOTIDE SEQUENCE [LARGE SCALE GENOMIC DNA]</scope>
    <source>
        <strain evidence="18 19">S4060-1</strain>
    </source>
</reference>
<evidence type="ECO:0000256" key="12">
    <source>
        <dbReference type="HAMAP-Rule" id="MF_01024"/>
    </source>
</evidence>
<keyword evidence="10 12" id="KW-0368">Histidine biosynthesis</keyword>
<feature type="binding site" evidence="12 15">
    <location>
        <position position="326"/>
    </location>
    <ligand>
        <name>substrate</name>
    </ligand>
</feature>
<evidence type="ECO:0000256" key="11">
    <source>
        <dbReference type="ARBA" id="ARBA00049489"/>
    </source>
</evidence>
<feature type="binding site" evidence="12 16">
    <location>
        <position position="359"/>
    </location>
    <ligand>
        <name>Zn(2+)</name>
        <dbReference type="ChEBI" id="CHEBI:29105"/>
    </ligand>
</feature>
<organism evidence="18 19">
    <name type="scientific">Pseudoalteromonas luteoviolacea S4060-1</name>
    <dbReference type="NCBI Taxonomy" id="1365257"/>
    <lineage>
        <taxon>Bacteria</taxon>
        <taxon>Pseudomonadati</taxon>
        <taxon>Pseudomonadota</taxon>
        <taxon>Gammaproteobacteria</taxon>
        <taxon>Alteromonadales</taxon>
        <taxon>Pseudoalteromonadaceae</taxon>
        <taxon>Pseudoalteromonas</taxon>
    </lineage>
</organism>
<dbReference type="Gene3D" id="3.40.50.1980">
    <property type="entry name" value="Nitrogenase molybdenum iron protein domain"/>
    <property type="match status" value="2"/>
</dbReference>
<feature type="binding site" evidence="12 15">
    <location>
        <position position="236"/>
    </location>
    <ligand>
        <name>substrate</name>
    </ligand>
</feature>
<evidence type="ECO:0000256" key="7">
    <source>
        <dbReference type="ARBA" id="ARBA00022833"/>
    </source>
</evidence>
<evidence type="ECO:0000256" key="17">
    <source>
        <dbReference type="RuleBase" id="RU004175"/>
    </source>
</evidence>
<feature type="active site" description="Proton acceptor" evidence="12 14">
    <location>
        <position position="325"/>
    </location>
</feature>
<comment type="caution">
    <text evidence="18">The sequence shown here is derived from an EMBL/GenBank/DDBJ whole genome shotgun (WGS) entry which is preliminary data.</text>
</comment>
<evidence type="ECO:0000256" key="4">
    <source>
        <dbReference type="ARBA" id="ARBA00012965"/>
    </source>
</evidence>
<dbReference type="PROSITE" id="PS00611">
    <property type="entry name" value="HISOL_DEHYDROGENASE"/>
    <property type="match status" value="1"/>
</dbReference>
<dbReference type="GO" id="GO:0008270">
    <property type="term" value="F:zinc ion binding"/>
    <property type="evidence" value="ECO:0007669"/>
    <property type="project" value="UniProtKB-UniRule"/>
</dbReference>
<dbReference type="GO" id="GO:0004399">
    <property type="term" value="F:histidinol dehydrogenase activity"/>
    <property type="evidence" value="ECO:0007669"/>
    <property type="project" value="UniProtKB-UniRule"/>
</dbReference>
<evidence type="ECO:0000256" key="16">
    <source>
        <dbReference type="PIRSR" id="PIRSR000099-4"/>
    </source>
</evidence>
<evidence type="ECO:0000256" key="10">
    <source>
        <dbReference type="ARBA" id="ARBA00023102"/>
    </source>
</evidence>
<keyword evidence="6 12" id="KW-0479">Metal-binding</keyword>
<comment type="catalytic activity">
    <reaction evidence="11 12">
        <text>L-histidinol + 2 NAD(+) + H2O = L-histidine + 2 NADH + 3 H(+)</text>
        <dbReference type="Rhea" id="RHEA:20641"/>
        <dbReference type="ChEBI" id="CHEBI:15377"/>
        <dbReference type="ChEBI" id="CHEBI:15378"/>
        <dbReference type="ChEBI" id="CHEBI:57540"/>
        <dbReference type="ChEBI" id="CHEBI:57595"/>
        <dbReference type="ChEBI" id="CHEBI:57699"/>
        <dbReference type="ChEBI" id="CHEBI:57945"/>
        <dbReference type="EC" id="1.1.1.23"/>
    </reaction>
</comment>
<keyword evidence="5 12" id="KW-0028">Amino-acid biosynthesis</keyword>
<gene>
    <name evidence="12" type="primary">hisD</name>
    <name evidence="18" type="ORF">N478_12200</name>
</gene>
<dbReference type="Gene3D" id="1.20.5.1300">
    <property type="match status" value="1"/>
</dbReference>
<feature type="binding site" evidence="12 16">
    <location>
        <position position="258"/>
    </location>
    <ligand>
        <name>Zn(2+)</name>
        <dbReference type="ChEBI" id="CHEBI:29105"/>
    </ligand>
</feature>
<evidence type="ECO:0000256" key="8">
    <source>
        <dbReference type="ARBA" id="ARBA00023002"/>
    </source>
</evidence>
<evidence type="ECO:0000256" key="2">
    <source>
        <dbReference type="ARBA" id="ARBA00004940"/>
    </source>
</evidence>
<proteinExistence type="inferred from homology"/>
<dbReference type="PATRIC" id="fig|1365257.3.peg.842"/>
<dbReference type="GO" id="GO:0000105">
    <property type="term" value="P:L-histidine biosynthetic process"/>
    <property type="evidence" value="ECO:0007669"/>
    <property type="project" value="UniProtKB-UniRule"/>
</dbReference>
<dbReference type="HAMAP" id="MF_01024">
    <property type="entry name" value="HisD"/>
    <property type="match status" value="1"/>
</dbReference>
<feature type="binding site" evidence="12 15">
    <location>
        <position position="359"/>
    </location>
    <ligand>
        <name>substrate</name>
    </ligand>
</feature>
<feature type="binding site" evidence="12 15">
    <location>
        <position position="418"/>
    </location>
    <ligand>
        <name>substrate</name>
    </ligand>
</feature>
<feature type="binding site" evidence="12 15">
    <location>
        <position position="261"/>
    </location>
    <ligand>
        <name>substrate</name>
    </ligand>
</feature>
<accession>A0A167P3N3</accession>
<dbReference type="SUPFAM" id="SSF53720">
    <property type="entry name" value="ALDH-like"/>
    <property type="match status" value="1"/>
</dbReference>
<dbReference type="FunFam" id="1.20.5.1300:FF:000001">
    <property type="entry name" value="Histidine biosynthesis trifunctional protein"/>
    <property type="match status" value="1"/>
</dbReference>
<keyword evidence="9 12" id="KW-0520">NAD</keyword>
<comment type="pathway">
    <text evidence="2 12">Amino-acid biosynthesis; L-histidine biosynthesis; L-histidine from 5-phospho-alpha-D-ribose 1-diphosphate: step 9/9.</text>
</comment>
<comment type="similarity">
    <text evidence="3 12 13 17">Belongs to the histidinol dehydrogenase family.</text>
</comment>
<comment type="caution">
    <text evidence="12">Lacks conserved residue(s) required for the propagation of feature annotation.</text>
</comment>
<dbReference type="GO" id="GO:0005829">
    <property type="term" value="C:cytosol"/>
    <property type="evidence" value="ECO:0007669"/>
    <property type="project" value="TreeGrafter"/>
</dbReference>
<name>A0A167P3N3_9GAMM</name>
<dbReference type="InterPro" id="IPR022695">
    <property type="entry name" value="Histidinol_DH_monofunct"/>
</dbReference>
<keyword evidence="7 12" id="KW-0862">Zinc</keyword>
<feature type="binding site" evidence="12 16">
    <location>
        <position position="261"/>
    </location>
    <ligand>
        <name>Zn(2+)</name>
        <dbReference type="ChEBI" id="CHEBI:29105"/>
    </ligand>
</feature>
<dbReference type="EC" id="1.1.1.23" evidence="4 12"/>
<evidence type="ECO:0000313" key="18">
    <source>
        <dbReference type="EMBL" id="KZN69389.1"/>
    </source>
</evidence>
<dbReference type="InterPro" id="IPR016161">
    <property type="entry name" value="Ald_DH/histidinol_DH"/>
</dbReference>
<evidence type="ECO:0000256" key="15">
    <source>
        <dbReference type="PIRSR" id="PIRSR000099-3"/>
    </source>
</evidence>
<dbReference type="Pfam" id="PF00815">
    <property type="entry name" value="Histidinol_dh"/>
    <property type="match status" value="1"/>
</dbReference>
<evidence type="ECO:0000256" key="3">
    <source>
        <dbReference type="ARBA" id="ARBA00010178"/>
    </source>
</evidence>
<dbReference type="PANTHER" id="PTHR21256">
    <property type="entry name" value="HISTIDINOL DEHYDROGENASE HDH"/>
    <property type="match status" value="1"/>
</dbReference>
<dbReference type="PRINTS" id="PR00083">
    <property type="entry name" value="HOLDHDRGNASE"/>
</dbReference>
<evidence type="ECO:0000256" key="9">
    <source>
        <dbReference type="ARBA" id="ARBA00023027"/>
    </source>
</evidence>
<evidence type="ECO:0000313" key="19">
    <source>
        <dbReference type="Proteomes" id="UP000076661"/>
    </source>
</evidence>
<sequence>MLVWNELDKLSKQAALTRPAVSAGVEVQAAVEAIISKVASTGDDALLELAQQFDDRQCPRLSVPTSEIEQSASRLSDELKCAIDQAYDNIRKFHAMQLPQPKKLETQPGVTCELRYQAIDAVGIYVPGGSAPLPSSVLMQGVCAQLSGASTIVLATPVKGEEAIHPAILYAAYKCGIKTIIESGGAGVIAAMALGTKSVPKVSKVFGPGNAYVTMAKQLLSQSVPGFAIDMPAGPSEVLVIADKSANPAFAAADLLSQAEHGADSQVLLLSDDETFIKEVNAEIGRQIISLSRAETAKKAMKNSSLILVESIEQAFELSAEYGPEHLILQCKDAYNCLDRVKNAGSVFVGDYTPESAGDYASGTNHVLPTYGYSKTYSSLNLMDFYRTYTVQEITKDGLSRLSKAILPLAEAEGLDAHANAVAIRLNGGKS</sequence>
<evidence type="ECO:0000256" key="5">
    <source>
        <dbReference type="ARBA" id="ARBA00022605"/>
    </source>
</evidence>